<evidence type="ECO:0008006" key="5">
    <source>
        <dbReference type="Google" id="ProtNLM"/>
    </source>
</evidence>
<evidence type="ECO:0000313" key="3">
    <source>
        <dbReference type="EMBL" id="SGZ40600.1"/>
    </source>
</evidence>
<dbReference type="VEuPathDB" id="FungiDB:HGUI_02800"/>
<feature type="compositionally biased region" description="Low complexity" evidence="2">
    <location>
        <begin position="757"/>
        <end position="778"/>
    </location>
</feature>
<dbReference type="EMBL" id="FQNF01000056">
    <property type="protein sequence ID" value="SGZ40600.1"/>
    <property type="molecule type" value="Genomic_DNA"/>
</dbReference>
<evidence type="ECO:0000256" key="2">
    <source>
        <dbReference type="SAM" id="MobiDB-lite"/>
    </source>
</evidence>
<dbReference type="Proteomes" id="UP000183365">
    <property type="component" value="Unassembled WGS sequence"/>
</dbReference>
<gene>
    <name evidence="3" type="ORF">HGUI_02800</name>
</gene>
<keyword evidence="1" id="KW-0175">Coiled coil</keyword>
<evidence type="ECO:0000313" key="4">
    <source>
        <dbReference type="Proteomes" id="UP000183365"/>
    </source>
</evidence>
<reference evidence="4" key="1">
    <citation type="submission" date="2016-11" db="EMBL/GenBank/DDBJ databases">
        <authorList>
            <person name="Guldener U."/>
        </authorList>
    </citation>
    <scope>NUCLEOTIDE SEQUENCE [LARGE SCALE GENOMIC DNA]</scope>
</reference>
<feature type="compositionally biased region" description="Polar residues" evidence="2">
    <location>
        <begin position="742"/>
        <end position="756"/>
    </location>
</feature>
<name>A0A1L0B2B6_9ASCO</name>
<protein>
    <recommendedName>
        <fullName evidence="5">Ketopantoate reductase C-terminal domain-containing protein</fullName>
    </recommendedName>
</protein>
<keyword evidence="4" id="KW-1185">Reference proteome</keyword>
<accession>A0A1L0B2B6</accession>
<dbReference type="OrthoDB" id="3973193at2759"/>
<sequence>MINVLTIGDSPYVHLYNWQLSKYDDIKTHHYTTKKYNIKVNDDDINTVNYYPKSTINTKINYEFIFIHSSSLEDFNSNLALIDEKLLHPKTKLVIDNTGSIPLVNFINQNYKKLSNAVFILNQINITPIKVENDFISYSLVKTNDNNVLINSNDTTLEYFMGKYFRNFNIIVNSDNFNNLAIKYNIYFIVIQSLMLIFEIGSIQELEKFILCKPILRGLFAEIVKINGIKDDGDFKSLKSFFKWLHLNENLLNPIEINLFDFNLENSFDINILYPILLADELSFKIPYLEFLYSILQQLKLYKKSNIRFLNKLMYSNKLKELSQKLFKLDNSLNDQNNLLRNEINSLKSNNAILNQNNENLINENNSLKSQLEIQVSDLQKRLNEEHMINQELLAKLNELEQQPEKESKVYRKSMNSQLRLMLSDDDMEDFVDANDSPALDNVTLKNRRSIQGVNAQFDSPRSNTELGIKALEEVQMFTEYGIYYGSPEKKGDQNTDGVTNDLEDTDVDKTDIAKDFDNIDLNELKRKEMELNHREMLLKQKEKMYNDSLRKMPPPPKQQFPPMPRKSSLNNLQRMSVYPNGGFNQQAQFTQQGQYGPQVQYNMPNIQFKPPISAQGYGRSISQPIQSHAPPGAMSHPVHIKTSRKNRTSMIPTASKMNQEDFLKNEGLGDYPGFSGTYNVHSGNNSSGNLLQGNMTMNQGPYPSSANVSSGSVGMMNNEGNLSQNSIGKKYSSSNLAPSIPQANTISTPNVNQRLSSSTLTNNTTSTTKTFANSSNTKVINNPDNSLDKIDENKIHEQQNEKEMQEVTSDEFKLDGNDVVQNDVNTHVEKKKKKKTLKIFGNRKASS</sequence>
<feature type="region of interest" description="Disordered" evidence="2">
    <location>
        <begin position="742"/>
        <end position="778"/>
    </location>
</feature>
<feature type="coiled-coil region" evidence="1">
    <location>
        <begin position="319"/>
        <end position="403"/>
    </location>
</feature>
<organism evidence="3 4">
    <name type="scientific">Hanseniaspora guilliermondii</name>
    <dbReference type="NCBI Taxonomy" id="56406"/>
    <lineage>
        <taxon>Eukaryota</taxon>
        <taxon>Fungi</taxon>
        <taxon>Dikarya</taxon>
        <taxon>Ascomycota</taxon>
        <taxon>Saccharomycotina</taxon>
        <taxon>Saccharomycetes</taxon>
        <taxon>Saccharomycodales</taxon>
        <taxon>Saccharomycodaceae</taxon>
        <taxon>Hanseniaspora</taxon>
    </lineage>
</organism>
<dbReference type="AlphaFoldDB" id="A0A1L0B2B6"/>
<proteinExistence type="predicted"/>
<evidence type="ECO:0000256" key="1">
    <source>
        <dbReference type="SAM" id="Coils"/>
    </source>
</evidence>